<feature type="chain" id="PRO_5001831025" evidence="1">
    <location>
        <begin position="20"/>
        <end position="164"/>
    </location>
</feature>
<organism evidence="2 3">
    <name type="scientific">Stegodyphus mimosarum</name>
    <name type="common">African social velvet spider</name>
    <dbReference type="NCBI Taxonomy" id="407821"/>
    <lineage>
        <taxon>Eukaryota</taxon>
        <taxon>Metazoa</taxon>
        <taxon>Ecdysozoa</taxon>
        <taxon>Arthropoda</taxon>
        <taxon>Chelicerata</taxon>
        <taxon>Arachnida</taxon>
        <taxon>Araneae</taxon>
        <taxon>Araneomorphae</taxon>
        <taxon>Entelegynae</taxon>
        <taxon>Eresoidea</taxon>
        <taxon>Eresidae</taxon>
        <taxon>Stegodyphus</taxon>
    </lineage>
</organism>
<feature type="non-terminal residue" evidence="2">
    <location>
        <position position="164"/>
    </location>
</feature>
<keyword evidence="1" id="KW-0732">Signal</keyword>
<keyword evidence="2" id="KW-0808">Transferase</keyword>
<dbReference type="STRING" id="407821.A0A087UZ67"/>
<gene>
    <name evidence="2" type="ORF">X975_12538</name>
</gene>
<feature type="signal peptide" evidence="1">
    <location>
        <begin position="1"/>
        <end position="19"/>
    </location>
</feature>
<proteinExistence type="predicted"/>
<accession>A0A087UZ67</accession>
<evidence type="ECO:0000313" key="3">
    <source>
        <dbReference type="Proteomes" id="UP000054359"/>
    </source>
</evidence>
<dbReference type="EMBL" id="KK122408">
    <property type="protein sequence ID" value="KFM82656.1"/>
    <property type="molecule type" value="Genomic_DNA"/>
</dbReference>
<dbReference type="AlphaFoldDB" id="A0A087UZ67"/>
<dbReference type="Proteomes" id="UP000054359">
    <property type="component" value="Unassembled WGS sequence"/>
</dbReference>
<reference evidence="2 3" key="1">
    <citation type="submission" date="2013-11" db="EMBL/GenBank/DDBJ databases">
        <title>Genome sequencing of Stegodyphus mimosarum.</title>
        <authorList>
            <person name="Bechsgaard J."/>
        </authorList>
    </citation>
    <scope>NUCLEOTIDE SEQUENCE [LARGE SCALE GENOMIC DNA]</scope>
</reference>
<sequence length="164" mass="19333">MKFCFLSLFIMCIICHIRTDDVESEDYELNLPPEHMAYYFASHPAASNACKESDHCPYKNFIGLNKCWGYEKNCPVSQRFSIPVCNRSSKGWAKSKQEQTDTFFKQGDFGYIRERMDEIIPICASKHKNGSFFECAKYMRFCRGKHIMFDFKTLLELPEPMRYH</sequence>
<evidence type="ECO:0000313" key="2">
    <source>
        <dbReference type="EMBL" id="KFM82656.1"/>
    </source>
</evidence>
<protein>
    <submittedName>
        <fullName evidence="2">Putative glycosyltransferase AER61</fullName>
    </submittedName>
</protein>
<name>A0A087UZ67_STEMI</name>
<evidence type="ECO:0000256" key="1">
    <source>
        <dbReference type="SAM" id="SignalP"/>
    </source>
</evidence>
<dbReference type="GO" id="GO:0016740">
    <property type="term" value="F:transferase activity"/>
    <property type="evidence" value="ECO:0007669"/>
    <property type="project" value="UniProtKB-KW"/>
</dbReference>
<dbReference type="OrthoDB" id="529273at2759"/>
<keyword evidence="3" id="KW-1185">Reference proteome</keyword>